<gene>
    <name evidence="5" type="ORF">KC19_5G163000</name>
</gene>
<dbReference type="InterPro" id="IPR021622">
    <property type="entry name" value="Afadin/alpha-actinin-bd"/>
</dbReference>
<feature type="coiled-coil region" evidence="3">
    <location>
        <begin position="82"/>
        <end position="190"/>
    </location>
</feature>
<comment type="similarity">
    <text evidence="1">Belongs to the ADIP family.</text>
</comment>
<sequence length="691" mass="78618">MKISDSEGSYMDSYEPGYTNGEDIFADVHNLDHCVKYLNQSLVTFGFPSGLNLFSSDPVSIAKTCNCIYAMIQQRQRDIEYRETANDTRQRLMSDMSRLETKMERLSDQLNIKEREMQTMASKEQKVTTAFKTQLEKLQLEKDEFQRMLIATQQVRSQQNHELKKKEKEYVKLQERLNQVLMEKKKETKNGIEIMNLLQKEGRQRGTWNAKKADGDFYKMIVEAYESKKQELVAENADLRGLLRSMQADMRDFLNTSSGMGRSGSIANGSADLEPPPTPLGGRTDVFDLPFHMARDQIEQSLRAKMSTIKERMIQLQDQKGGQAGDSSARELQLEEQLAEARSIIDEQTTRMTRHNVPDSADNSDNFNEPQQSTEDSSFSSEETTGGQDTHRSNIEANRDLSRERTELAKAQQKLLEEQVSWASAVTSMAPNLRGHPGLLDSKVSYPRPFKILQIVDGLRILQASHIPSLPFPTRTSTSVLVHAYRQAQRYNHKISSRSSVAKQKSLGCKINDSSGQDLAAVLGLLKHEWITCIKQVESAMASICVHFCHLCFQYNFPFLQKQDEPEVGIACPESLINDKEHAENRTATIRPENKSPSILEIPIASQIFEVESPLRTELADLVPHVKCYENPWLDPLIWEKICAPIETLSNQEDYCVQLNNQKLKREALELEPSSMWSKFSFVTLHSSIST</sequence>
<feature type="region of interest" description="Disordered" evidence="4">
    <location>
        <begin position="316"/>
        <end position="335"/>
    </location>
</feature>
<feature type="compositionally biased region" description="Low complexity" evidence="4">
    <location>
        <begin position="373"/>
        <end position="385"/>
    </location>
</feature>
<evidence type="ECO:0000256" key="3">
    <source>
        <dbReference type="SAM" id="Coils"/>
    </source>
</evidence>
<evidence type="ECO:0000256" key="2">
    <source>
        <dbReference type="ARBA" id="ARBA00023054"/>
    </source>
</evidence>
<evidence type="ECO:0000256" key="4">
    <source>
        <dbReference type="SAM" id="MobiDB-lite"/>
    </source>
</evidence>
<name>A0A8T0I4P6_CERPU</name>
<evidence type="ECO:0000313" key="5">
    <source>
        <dbReference type="EMBL" id="KAG0577528.1"/>
    </source>
</evidence>
<keyword evidence="6" id="KW-1185">Reference proteome</keyword>
<comment type="caution">
    <text evidence="5">The sequence shown here is derived from an EMBL/GenBank/DDBJ whole genome shotgun (WGS) entry which is preliminary data.</text>
</comment>
<evidence type="ECO:0000313" key="6">
    <source>
        <dbReference type="Proteomes" id="UP000822688"/>
    </source>
</evidence>
<feature type="compositionally biased region" description="Polar residues" evidence="4">
    <location>
        <begin position="255"/>
        <end position="268"/>
    </location>
</feature>
<dbReference type="PANTHER" id="PTHR47057:SF1">
    <property type="entry name" value="AFADIN_ALPHA-ACTININ-BINDING PROTEIN"/>
    <property type="match status" value="1"/>
</dbReference>
<reference evidence="5" key="1">
    <citation type="submission" date="2020-06" db="EMBL/GenBank/DDBJ databases">
        <title>WGS assembly of Ceratodon purpureus strain R40.</title>
        <authorList>
            <person name="Carey S.B."/>
            <person name="Jenkins J."/>
            <person name="Shu S."/>
            <person name="Lovell J.T."/>
            <person name="Sreedasyam A."/>
            <person name="Maumus F."/>
            <person name="Tiley G.P."/>
            <person name="Fernandez-Pozo N."/>
            <person name="Barry K."/>
            <person name="Chen C."/>
            <person name="Wang M."/>
            <person name="Lipzen A."/>
            <person name="Daum C."/>
            <person name="Saski C.A."/>
            <person name="Payton A.C."/>
            <person name="Mcbreen J.C."/>
            <person name="Conrad R.E."/>
            <person name="Kollar L.M."/>
            <person name="Olsson S."/>
            <person name="Huttunen S."/>
            <person name="Landis J.B."/>
            <person name="Wickett N.J."/>
            <person name="Johnson M.G."/>
            <person name="Rensing S.A."/>
            <person name="Grimwood J."/>
            <person name="Schmutz J."/>
            <person name="Mcdaniel S.F."/>
        </authorList>
    </citation>
    <scope>NUCLEOTIDE SEQUENCE</scope>
    <source>
        <strain evidence="5">R40</strain>
    </source>
</reference>
<keyword evidence="2 3" id="KW-0175">Coiled coil</keyword>
<protein>
    <recommendedName>
        <fullName evidence="7">Afadin-and alpha-actinin-binding protein</fullName>
    </recommendedName>
</protein>
<feature type="region of interest" description="Disordered" evidence="4">
    <location>
        <begin position="344"/>
        <end position="408"/>
    </location>
</feature>
<feature type="coiled-coil region" evidence="3">
    <location>
        <begin position="222"/>
        <end position="249"/>
    </location>
</feature>
<feature type="compositionally biased region" description="Basic and acidic residues" evidence="4">
    <location>
        <begin position="389"/>
        <end position="408"/>
    </location>
</feature>
<dbReference type="AlphaFoldDB" id="A0A8T0I4P6"/>
<proteinExistence type="inferred from homology"/>
<dbReference type="EMBL" id="CM026425">
    <property type="protein sequence ID" value="KAG0577528.1"/>
    <property type="molecule type" value="Genomic_DNA"/>
</dbReference>
<organism evidence="5 6">
    <name type="scientific">Ceratodon purpureus</name>
    <name type="common">Fire moss</name>
    <name type="synonym">Dicranum purpureum</name>
    <dbReference type="NCBI Taxonomy" id="3225"/>
    <lineage>
        <taxon>Eukaryota</taxon>
        <taxon>Viridiplantae</taxon>
        <taxon>Streptophyta</taxon>
        <taxon>Embryophyta</taxon>
        <taxon>Bryophyta</taxon>
        <taxon>Bryophytina</taxon>
        <taxon>Bryopsida</taxon>
        <taxon>Dicranidae</taxon>
        <taxon>Pseudoditrichales</taxon>
        <taxon>Ditrichaceae</taxon>
        <taxon>Ceratodon</taxon>
    </lineage>
</organism>
<dbReference type="PANTHER" id="PTHR47057">
    <property type="entry name" value="AFADIN/ALPHA-ACTININ-BINDING"/>
    <property type="match status" value="1"/>
</dbReference>
<feature type="region of interest" description="Disordered" evidence="4">
    <location>
        <begin position="255"/>
        <end position="281"/>
    </location>
</feature>
<evidence type="ECO:0008006" key="7">
    <source>
        <dbReference type="Google" id="ProtNLM"/>
    </source>
</evidence>
<dbReference type="Proteomes" id="UP000822688">
    <property type="component" value="Chromosome 5"/>
</dbReference>
<accession>A0A8T0I4P6</accession>
<dbReference type="Pfam" id="PF11559">
    <property type="entry name" value="ADIP"/>
    <property type="match status" value="1"/>
</dbReference>
<feature type="compositionally biased region" description="Polar residues" evidence="4">
    <location>
        <begin position="361"/>
        <end position="372"/>
    </location>
</feature>
<evidence type="ECO:0000256" key="1">
    <source>
        <dbReference type="ARBA" id="ARBA00009291"/>
    </source>
</evidence>